<protein>
    <recommendedName>
        <fullName evidence="3">DUF1902 domain-containing protein</fullName>
    </recommendedName>
</protein>
<dbReference type="RefSeq" id="WP_130532661.1">
    <property type="nucleotide sequence ID" value="NZ_SHME01000004.1"/>
</dbReference>
<proteinExistence type="predicted"/>
<evidence type="ECO:0008006" key="3">
    <source>
        <dbReference type="Google" id="ProtNLM"/>
    </source>
</evidence>
<dbReference type="EMBL" id="SHME01000004">
    <property type="protein sequence ID" value="TAA18242.1"/>
    <property type="molecule type" value="Genomic_DNA"/>
</dbReference>
<sequence>MSTLEFRVEIRTEGARQTLVAELRHGPLGAWYHSEVDIVPPVSAMDLPNALRALGDELERNLSHATDPVAGIAT</sequence>
<reference evidence="1 2" key="1">
    <citation type="submission" date="2019-02" db="EMBL/GenBank/DDBJ databases">
        <title>WGS of Pseudoxanthomonas species novum from clinical isolates.</title>
        <authorList>
            <person name="Bernier A.-M."/>
            <person name="Bernard K."/>
            <person name="Vachon A."/>
        </authorList>
    </citation>
    <scope>NUCLEOTIDE SEQUENCE [LARGE SCALE GENOMIC DNA]</scope>
    <source>
        <strain evidence="2">NML 170316</strain>
    </source>
</reference>
<accession>A0ABY1WB54</accession>
<name>A0ABY1WB54_9GAMM</name>
<keyword evidence="2" id="KW-1185">Reference proteome</keyword>
<gene>
    <name evidence="1" type="ORF">EA658_13950</name>
</gene>
<evidence type="ECO:0000313" key="2">
    <source>
        <dbReference type="Proteomes" id="UP000293089"/>
    </source>
</evidence>
<comment type="caution">
    <text evidence="1">The sequence shown here is derived from an EMBL/GenBank/DDBJ whole genome shotgun (WGS) entry which is preliminary data.</text>
</comment>
<evidence type="ECO:0000313" key="1">
    <source>
        <dbReference type="EMBL" id="TAA18242.1"/>
    </source>
</evidence>
<organism evidence="1 2">
    <name type="scientific">Pseudoxanthomonas winnipegensis</name>
    <dbReference type="NCBI Taxonomy" id="2480810"/>
    <lineage>
        <taxon>Bacteria</taxon>
        <taxon>Pseudomonadati</taxon>
        <taxon>Pseudomonadota</taxon>
        <taxon>Gammaproteobacteria</taxon>
        <taxon>Lysobacterales</taxon>
        <taxon>Lysobacteraceae</taxon>
        <taxon>Pseudoxanthomonas</taxon>
    </lineage>
</organism>
<dbReference type="Proteomes" id="UP000293089">
    <property type="component" value="Unassembled WGS sequence"/>
</dbReference>